<dbReference type="PANTHER" id="PTHR11102">
    <property type="entry name" value="SEL-1-LIKE PROTEIN"/>
    <property type="match status" value="1"/>
</dbReference>
<dbReference type="PROSITE" id="PS50865">
    <property type="entry name" value="ZF_MYND_2"/>
    <property type="match status" value="1"/>
</dbReference>
<evidence type="ECO:0000313" key="7">
    <source>
        <dbReference type="EMBL" id="EJK52358.1"/>
    </source>
</evidence>
<feature type="domain" description="MYND-type" evidence="6">
    <location>
        <begin position="10"/>
        <end position="52"/>
    </location>
</feature>
<evidence type="ECO:0000256" key="3">
    <source>
        <dbReference type="ARBA" id="ARBA00022833"/>
    </source>
</evidence>
<dbReference type="Gene3D" id="1.25.40.10">
    <property type="entry name" value="Tetratricopeptide repeat domain"/>
    <property type="match status" value="1"/>
</dbReference>
<keyword evidence="2 5" id="KW-0863">Zinc-finger</keyword>
<keyword evidence="3" id="KW-0862">Zinc</keyword>
<sequence>MSGETSVEACANCGKEPSDAGVKLKICTACRLVKYCSVDCQRAHRKQHKNACKRRASELKDELLYGQGLEQHEGHRCPICTLPIPTPLSEHSGLTMCCLKRICEGCNFSVQKRGMFDCAFCRTPMPEDDALRLAMLQKRVNARDPEATFFLGSQYFYGRNGVEKDVKRATELLTQAAEHGSIDAHFELGNRFYNEEGVQDETKAVRHWEKAAMQGHAEARFKLGCLEGAKRNFPRAIRHCLISAKMGNDSSLEMMKRFFQEGFATKQQYAEALEGYQGSLQEMKSPERDEARAALRLIPADQR</sequence>
<reference evidence="7 8" key="1">
    <citation type="journal article" date="2012" name="Genome Biol.">
        <title>Genome and low-iron response of an oceanic diatom adapted to chronic iron limitation.</title>
        <authorList>
            <person name="Lommer M."/>
            <person name="Specht M."/>
            <person name="Roy A.S."/>
            <person name="Kraemer L."/>
            <person name="Andreson R."/>
            <person name="Gutowska M.A."/>
            <person name="Wolf J."/>
            <person name="Bergner S.V."/>
            <person name="Schilhabel M.B."/>
            <person name="Klostermeier U.C."/>
            <person name="Beiko R.G."/>
            <person name="Rosenstiel P."/>
            <person name="Hippler M."/>
            <person name="Laroche J."/>
        </authorList>
    </citation>
    <scope>NUCLEOTIDE SEQUENCE [LARGE SCALE GENOMIC DNA]</scope>
    <source>
        <strain evidence="7 8">CCMP1005</strain>
    </source>
</reference>
<dbReference type="eggNOG" id="ENOG502SC8I">
    <property type="taxonomic scope" value="Eukaryota"/>
</dbReference>
<dbReference type="Pfam" id="PF08238">
    <property type="entry name" value="Sel1"/>
    <property type="match status" value="3"/>
</dbReference>
<proteinExistence type="inferred from homology"/>
<organism evidence="7 8">
    <name type="scientific">Thalassiosira oceanica</name>
    <name type="common">Marine diatom</name>
    <dbReference type="NCBI Taxonomy" id="159749"/>
    <lineage>
        <taxon>Eukaryota</taxon>
        <taxon>Sar</taxon>
        <taxon>Stramenopiles</taxon>
        <taxon>Ochrophyta</taxon>
        <taxon>Bacillariophyta</taxon>
        <taxon>Coscinodiscophyceae</taxon>
        <taxon>Thalassiosirophycidae</taxon>
        <taxon>Thalassiosirales</taxon>
        <taxon>Thalassiosiraceae</taxon>
        <taxon>Thalassiosira</taxon>
    </lineage>
</organism>
<evidence type="ECO:0000256" key="1">
    <source>
        <dbReference type="ARBA" id="ARBA00022723"/>
    </source>
</evidence>
<dbReference type="AlphaFoldDB" id="K0RF63"/>
<dbReference type="InterPro" id="IPR002893">
    <property type="entry name" value="Znf_MYND"/>
</dbReference>
<keyword evidence="8" id="KW-1185">Reference proteome</keyword>
<evidence type="ECO:0000256" key="4">
    <source>
        <dbReference type="ARBA" id="ARBA00038101"/>
    </source>
</evidence>
<evidence type="ECO:0000313" key="8">
    <source>
        <dbReference type="Proteomes" id="UP000266841"/>
    </source>
</evidence>
<accession>K0RF63</accession>
<dbReference type="Pfam" id="PF01753">
    <property type="entry name" value="zf-MYND"/>
    <property type="match status" value="1"/>
</dbReference>
<keyword evidence="1" id="KW-0479">Metal-binding</keyword>
<dbReference type="EMBL" id="AGNL01040000">
    <property type="protein sequence ID" value="EJK52358.1"/>
    <property type="molecule type" value="Genomic_DNA"/>
</dbReference>
<dbReference type="Gene3D" id="6.10.140.2220">
    <property type="match status" value="1"/>
</dbReference>
<evidence type="ECO:0000256" key="2">
    <source>
        <dbReference type="ARBA" id="ARBA00022771"/>
    </source>
</evidence>
<dbReference type="GO" id="GO:0008270">
    <property type="term" value="F:zinc ion binding"/>
    <property type="evidence" value="ECO:0007669"/>
    <property type="project" value="UniProtKB-KW"/>
</dbReference>
<dbReference type="PROSITE" id="PS01360">
    <property type="entry name" value="ZF_MYND_1"/>
    <property type="match status" value="1"/>
</dbReference>
<dbReference type="SUPFAM" id="SSF81901">
    <property type="entry name" value="HCP-like"/>
    <property type="match status" value="1"/>
</dbReference>
<protein>
    <recommendedName>
        <fullName evidence="6">MYND-type domain-containing protein</fullName>
    </recommendedName>
</protein>
<dbReference type="PANTHER" id="PTHR11102:SF160">
    <property type="entry name" value="ERAD-ASSOCIATED E3 UBIQUITIN-PROTEIN LIGASE COMPONENT HRD3"/>
    <property type="match status" value="1"/>
</dbReference>
<dbReference type="InterPro" id="IPR006597">
    <property type="entry name" value="Sel1-like"/>
</dbReference>
<dbReference type="InterPro" id="IPR011990">
    <property type="entry name" value="TPR-like_helical_dom_sf"/>
</dbReference>
<dbReference type="SUPFAM" id="SSF144232">
    <property type="entry name" value="HIT/MYND zinc finger-like"/>
    <property type="match status" value="1"/>
</dbReference>
<evidence type="ECO:0000256" key="5">
    <source>
        <dbReference type="PROSITE-ProRule" id="PRU00134"/>
    </source>
</evidence>
<dbReference type="Proteomes" id="UP000266841">
    <property type="component" value="Unassembled WGS sequence"/>
</dbReference>
<evidence type="ECO:0000259" key="6">
    <source>
        <dbReference type="PROSITE" id="PS50865"/>
    </source>
</evidence>
<comment type="caution">
    <text evidence="7">The sequence shown here is derived from an EMBL/GenBank/DDBJ whole genome shotgun (WGS) entry which is preliminary data.</text>
</comment>
<comment type="similarity">
    <text evidence="4">Belongs to the sel-1 family.</text>
</comment>
<dbReference type="InterPro" id="IPR050767">
    <property type="entry name" value="Sel1_AlgK"/>
</dbReference>
<dbReference type="OrthoDB" id="9922773at2759"/>
<gene>
    <name evidence="7" type="ORF">THAOC_28377</name>
</gene>
<dbReference type="SMART" id="SM00671">
    <property type="entry name" value="SEL1"/>
    <property type="match status" value="3"/>
</dbReference>
<name>K0RF63_THAOC</name>